<dbReference type="RefSeq" id="WP_046723007.1">
    <property type="nucleotide sequence ID" value="NZ_CP009922.3"/>
</dbReference>
<feature type="region of interest" description="Disordered" evidence="1">
    <location>
        <begin position="352"/>
        <end position="377"/>
    </location>
</feature>
<dbReference type="InterPro" id="IPR029052">
    <property type="entry name" value="Metallo-depent_PP-like"/>
</dbReference>
<dbReference type="Proteomes" id="UP000034034">
    <property type="component" value="Chromosome"/>
</dbReference>
<dbReference type="InterPro" id="IPR018711">
    <property type="entry name" value="NAGPA"/>
</dbReference>
<dbReference type="SUPFAM" id="SSF56300">
    <property type="entry name" value="Metallo-dependent phosphatases"/>
    <property type="match status" value="1"/>
</dbReference>
<dbReference type="InterPro" id="IPR008964">
    <property type="entry name" value="Invasin/intimin_cell_adhesion"/>
</dbReference>
<evidence type="ECO:0000256" key="2">
    <source>
        <dbReference type="SAM" id="SignalP"/>
    </source>
</evidence>
<dbReference type="KEGG" id="sxi:SXIM_09080"/>
<dbReference type="Gene3D" id="2.60.40.1080">
    <property type="match status" value="1"/>
</dbReference>
<dbReference type="Pfam" id="PF09992">
    <property type="entry name" value="NAGPA"/>
    <property type="match status" value="1"/>
</dbReference>
<keyword evidence="6" id="KW-1185">Reference proteome</keyword>
<dbReference type="GO" id="GO:0016787">
    <property type="term" value="F:hydrolase activity"/>
    <property type="evidence" value="ECO:0007669"/>
    <property type="project" value="InterPro"/>
</dbReference>
<feature type="chain" id="PRO_5002515385" evidence="2">
    <location>
        <begin position="21"/>
        <end position="1123"/>
    </location>
</feature>
<keyword evidence="2" id="KW-0732">Signal</keyword>
<proteinExistence type="predicted"/>
<evidence type="ECO:0000256" key="1">
    <source>
        <dbReference type="SAM" id="MobiDB-lite"/>
    </source>
</evidence>
<evidence type="ECO:0000259" key="3">
    <source>
        <dbReference type="Pfam" id="PF00149"/>
    </source>
</evidence>
<name>A0A0F7FQW7_9ACTN</name>
<dbReference type="InterPro" id="IPR004843">
    <property type="entry name" value="Calcineurin-like_PHP"/>
</dbReference>
<dbReference type="PANTHER" id="PTHR40446">
    <property type="entry name" value="N-ACETYLGLUCOSAMINE-1-PHOSPHODIESTER ALPHA-N-ACETYLGLUCOSAMINIDASE"/>
    <property type="match status" value="1"/>
</dbReference>
<organism evidence="5 6">
    <name type="scientific">Streptomyces xiamenensis</name>
    <dbReference type="NCBI Taxonomy" id="408015"/>
    <lineage>
        <taxon>Bacteria</taxon>
        <taxon>Bacillati</taxon>
        <taxon>Actinomycetota</taxon>
        <taxon>Actinomycetes</taxon>
        <taxon>Kitasatosporales</taxon>
        <taxon>Streptomycetaceae</taxon>
        <taxon>Streptomyces</taxon>
    </lineage>
</organism>
<evidence type="ECO:0000259" key="4">
    <source>
        <dbReference type="Pfam" id="PF09992"/>
    </source>
</evidence>
<reference evidence="5" key="1">
    <citation type="submission" date="2019-08" db="EMBL/GenBank/DDBJ databases">
        <title>Complete genome sequence of a mangrove-derived Streptomyces xiamenensis.</title>
        <authorList>
            <person name="Xu J."/>
        </authorList>
    </citation>
    <scope>NUCLEOTIDE SEQUENCE</scope>
    <source>
        <strain evidence="5">318</strain>
    </source>
</reference>
<dbReference type="Gene3D" id="3.60.21.10">
    <property type="match status" value="1"/>
</dbReference>
<evidence type="ECO:0000313" key="6">
    <source>
        <dbReference type="Proteomes" id="UP000034034"/>
    </source>
</evidence>
<gene>
    <name evidence="5" type="ORF">SXIM_09080</name>
</gene>
<dbReference type="STRING" id="408015.SXIM_09080"/>
<dbReference type="PATRIC" id="fig|408015.6.peg.937"/>
<dbReference type="AlphaFoldDB" id="A0A0F7FQW7"/>
<feature type="domain" description="Calcineurin-like phosphoesterase" evidence="3">
    <location>
        <begin position="761"/>
        <end position="948"/>
    </location>
</feature>
<sequence length="1123" mass="114659">MAAAIAALAVTLLPSGPAVAAPSTGGGGLELSRAVQPLGPGTELTSLQSLEPTGWRSAHAVTIDLTAGARVESVAPDDVSDAAPLSELVRDHDPGPGRATVAAVNADFFDINGSLAPLGPGISGGELRHSASDGAPTEAVGLGPGDTGRLLDLRFEGTVLLPDGVAPLASHNAARVPAGGIGVYTAGWGGADRALTVPGAARVTEVLVREDVVVSVSERAGRERIPPGATVLLGRDAGAGTLAALAPGDGVALEYGPRTGDGGPLPEEAVGGRGLLVIDGEPQNWEGRPNNTAAPRTAVGFSRDGGEMFLVSVDGRQQHSGGATLTELAVLLADLGAYTALNLDGGGSSTLLARRPGDHEPRLVNRPSDGAERPVPNGLAVTVPTGSGTATGFRVETVADPERAPTADPVPGGHPGRVFPGLTRALAATGHDETYGPAPARPAWSSARPAIGSVGADGVFTARRTGSTTVTAGRGGATGTVELTVLGALERLEPTARRVGLAGPGESAGFGLLGQDDEGNSAPVEPADVTLEYDRALFTIDPDPAAGGFTVTAAEGSDGAAGEVRAAAGGRSTVLAVTVGGEESTVADFEDAAEWTFSHARAAGGITPEPAGQDGGGALRLEYDFTLSTATRAAYATPPGDLPVSGRPQSFALWIDGDGHGGWPSLQLRDAAGTDQVLRGEHITWRGWRQVVFEVPEGIALPVSVHRFYVAETRPDAAYTGSVAIDGLTVRTAPEAELPPDGARSGPLIGAGREVAAREWRFAVVSDAQFVARDPDSAIAAAARRTLGEARAAEPDFVVINGDWVDEGSRADLEFAREMIEEELGDALPWYYLPGNHEVMGGSIGLFEEIIGPARQTFDHRGTRFIALDTSSLTLRGGGFAQFQQLRAELDAAAEDRSVRSVVVLSHVPPRDPTVRPASQLTDRMEAALLERWLADFRRSSGKDVAFFGAHVGVFDSSWRDGVPYVIGGDAGKAPAAAPGEGGFTGWALVGIDGTTGARPREGGARGHGGGGGWLSVQTRPHVDALTLDAPAALPAGGAERVAATVSQGTGAGAREVPVAFPVSADWSGSRGLYVGPPGGAQRGQVAAFDPATGLLTGLRAGEVTLEVRVSGVRERVTVRITR</sequence>
<protein>
    <submittedName>
        <fullName evidence="5">Metallophosphoesterase</fullName>
    </submittedName>
</protein>
<dbReference type="PANTHER" id="PTHR40446:SF2">
    <property type="entry name" value="N-ACETYLGLUCOSAMINE-1-PHOSPHODIESTER ALPHA-N-ACETYLGLUCOSAMINIDASE"/>
    <property type="match status" value="1"/>
</dbReference>
<dbReference type="EMBL" id="CP009922">
    <property type="protein sequence ID" value="AKG42292.1"/>
    <property type="molecule type" value="Genomic_DNA"/>
</dbReference>
<feature type="signal peptide" evidence="2">
    <location>
        <begin position="1"/>
        <end position="20"/>
    </location>
</feature>
<evidence type="ECO:0000313" key="5">
    <source>
        <dbReference type="EMBL" id="AKG42292.1"/>
    </source>
</evidence>
<dbReference type="Pfam" id="PF00149">
    <property type="entry name" value="Metallophos"/>
    <property type="match status" value="1"/>
</dbReference>
<dbReference type="SUPFAM" id="SSF49373">
    <property type="entry name" value="Invasin/intimin cell-adhesion fragments"/>
    <property type="match status" value="1"/>
</dbReference>
<accession>A0A0F7FQW7</accession>
<dbReference type="HOGENOM" id="CLU_004974_0_0_11"/>
<feature type="domain" description="Phosphodiester glycosidase" evidence="4">
    <location>
        <begin position="225"/>
        <end position="382"/>
    </location>
</feature>